<name>A0A9X2YCS4_9MYCO</name>
<keyword evidence="7" id="KW-1185">Reference proteome</keyword>
<evidence type="ECO:0000313" key="7">
    <source>
        <dbReference type="Proteomes" id="UP001140293"/>
    </source>
</evidence>
<dbReference type="Proteomes" id="UP001140293">
    <property type="component" value="Unassembled WGS sequence"/>
</dbReference>
<comment type="catalytic activity">
    <reaction evidence="4">
        <text>a fatty acyl-CoA + H2O = a fatty acid + CoA + H(+)</text>
        <dbReference type="Rhea" id="RHEA:16781"/>
        <dbReference type="ChEBI" id="CHEBI:15377"/>
        <dbReference type="ChEBI" id="CHEBI:15378"/>
        <dbReference type="ChEBI" id="CHEBI:28868"/>
        <dbReference type="ChEBI" id="CHEBI:57287"/>
        <dbReference type="ChEBI" id="CHEBI:77636"/>
    </reaction>
</comment>
<dbReference type="InterPro" id="IPR012223">
    <property type="entry name" value="TEII"/>
</dbReference>
<dbReference type="PANTHER" id="PTHR11487:SF0">
    <property type="entry name" value="S-ACYL FATTY ACID SYNTHASE THIOESTERASE, MEDIUM CHAIN"/>
    <property type="match status" value="1"/>
</dbReference>
<protein>
    <recommendedName>
        <fullName evidence="2">Thioesterase TesA</fullName>
    </recommendedName>
</protein>
<gene>
    <name evidence="6" type="ORF">H7I41_20175</name>
</gene>
<keyword evidence="3" id="KW-0843">Virulence</keyword>
<dbReference type="Gene3D" id="3.40.50.1820">
    <property type="entry name" value="alpha/beta hydrolase"/>
    <property type="match status" value="1"/>
</dbReference>
<evidence type="ECO:0000256" key="4">
    <source>
        <dbReference type="ARBA" id="ARBA00024293"/>
    </source>
</evidence>
<dbReference type="InterPro" id="IPR001031">
    <property type="entry name" value="Thioesterase"/>
</dbReference>
<proteinExistence type="inferred from homology"/>
<feature type="domain" description="Thioesterase" evidence="5">
    <location>
        <begin position="29"/>
        <end position="247"/>
    </location>
</feature>
<comment type="caution">
    <text evidence="6">The sequence shown here is derived from an EMBL/GenBank/DDBJ whole genome shotgun (WGS) entry which is preliminary data.</text>
</comment>
<dbReference type="Pfam" id="PF00975">
    <property type="entry name" value="Thioesterase"/>
    <property type="match status" value="1"/>
</dbReference>
<dbReference type="AlphaFoldDB" id="A0A9X2YCS4"/>
<evidence type="ECO:0000256" key="2">
    <source>
        <dbReference type="ARBA" id="ARBA00015007"/>
    </source>
</evidence>
<evidence type="ECO:0000313" key="6">
    <source>
        <dbReference type="EMBL" id="MCV7172238.1"/>
    </source>
</evidence>
<evidence type="ECO:0000256" key="1">
    <source>
        <dbReference type="ARBA" id="ARBA00007169"/>
    </source>
</evidence>
<dbReference type="InterPro" id="IPR029058">
    <property type="entry name" value="AB_hydrolase_fold"/>
</dbReference>
<organism evidence="6 7">
    <name type="scientific">[Mycobacterium] manitobense</name>
    <dbReference type="NCBI Taxonomy" id="190147"/>
    <lineage>
        <taxon>Bacteria</taxon>
        <taxon>Bacillati</taxon>
        <taxon>Actinomycetota</taxon>
        <taxon>Actinomycetes</taxon>
        <taxon>Mycobacteriales</taxon>
        <taxon>Mycobacteriaceae</taxon>
        <taxon>Mycolicibacterium</taxon>
    </lineage>
</organism>
<evidence type="ECO:0000256" key="3">
    <source>
        <dbReference type="ARBA" id="ARBA00023026"/>
    </source>
</evidence>
<dbReference type="GO" id="GO:0008610">
    <property type="term" value="P:lipid biosynthetic process"/>
    <property type="evidence" value="ECO:0007669"/>
    <property type="project" value="TreeGrafter"/>
</dbReference>
<evidence type="ECO:0000259" key="5">
    <source>
        <dbReference type="Pfam" id="PF00975"/>
    </source>
</evidence>
<dbReference type="SUPFAM" id="SSF53474">
    <property type="entry name" value="alpha/beta-Hydrolases"/>
    <property type="match status" value="1"/>
</dbReference>
<dbReference type="RefSeq" id="WP_264014417.1">
    <property type="nucleotide sequence ID" value="NZ_JACKSJ010000171.1"/>
</dbReference>
<dbReference type="EMBL" id="JACKSJ010000171">
    <property type="protein sequence ID" value="MCV7172238.1"/>
    <property type="molecule type" value="Genomic_DNA"/>
</dbReference>
<comment type="similarity">
    <text evidence="1">Belongs to the thioesterase family.</text>
</comment>
<reference evidence="6" key="2">
    <citation type="journal article" date="2022" name="BMC Genomics">
        <title>Comparative genome analysis of mycobacteria focusing on tRNA and non-coding RNA.</title>
        <authorList>
            <person name="Behra P.R.K."/>
            <person name="Pettersson B.M.F."/>
            <person name="Ramesh M."/>
            <person name="Das S."/>
            <person name="Dasgupta S."/>
            <person name="Kirsebom L.A."/>
        </authorList>
    </citation>
    <scope>NUCLEOTIDE SEQUENCE</scope>
    <source>
        <strain evidence="6">DSM 44615</strain>
    </source>
</reference>
<accession>A0A9X2YCS4</accession>
<reference evidence="6" key="1">
    <citation type="submission" date="2020-07" db="EMBL/GenBank/DDBJ databases">
        <authorList>
            <person name="Pettersson B.M.F."/>
            <person name="Behra P.R.K."/>
            <person name="Ramesh M."/>
            <person name="Das S."/>
            <person name="Dasgupta S."/>
            <person name="Kirsebom L.A."/>
        </authorList>
    </citation>
    <scope>NUCLEOTIDE SEQUENCE</scope>
    <source>
        <strain evidence="6">DSM 44615</strain>
    </source>
</reference>
<dbReference type="PANTHER" id="PTHR11487">
    <property type="entry name" value="THIOESTERASE"/>
    <property type="match status" value="1"/>
</dbReference>
<sequence>MTGVGQQQQLTFQPWIKGFPADGSRGATVVFPHAGGAAVAYRGLAKALSDNGIDTYLVQYPQRADRLAHPAAETLTELADDLFRAGEWHRLGPLRLFGHCMGAVVAFEFARIAERHGVDVRQLWVSAGQAPSTVEASGPMPTTDDGLLSELADLGGTDPRLLDDEDFVALLLQAIRADYLAWNRYTCDAGVTVRADINAVGGRRDHRITEAQLRAWESHTEKSFTLSLLDGGHFYLNEHTDLLAELMGADDL</sequence>